<dbReference type="Gene3D" id="2.60.120.590">
    <property type="entry name" value="Alpha-ketoglutarate-dependent dioxygenase AlkB-like"/>
    <property type="match status" value="1"/>
</dbReference>
<dbReference type="InterPro" id="IPR037151">
    <property type="entry name" value="AlkB-like_sf"/>
</dbReference>
<proteinExistence type="predicted"/>
<sequence>MSHKPYKYIPFDADNSVYQTIDFNNIYQQLIEEIDLKRECIPVTYSNEKIPERRETAWQSSTNIAAEYSGKKMVPKPFSPTVLKIKQLVEKIIGIEFNSALFFHYVKDGDKMGYHFDTKGVHTSNHIVSVTFGGEGTLMIRDNITHEKECFKLSNGDIFYMFDDCQEKYKHAILPIDFKNPTSKPRLAVTFRIM</sequence>
<dbReference type="Proteomes" id="UP000241365">
    <property type="component" value="Segment"/>
</dbReference>
<dbReference type="Pfam" id="PF13532">
    <property type="entry name" value="2OG-FeII_Oxy_2"/>
    <property type="match status" value="1"/>
</dbReference>
<evidence type="ECO:0000259" key="1">
    <source>
        <dbReference type="PROSITE" id="PS51471"/>
    </source>
</evidence>
<evidence type="ECO:0000313" key="3">
    <source>
        <dbReference type="Proteomes" id="UP000241365"/>
    </source>
</evidence>
<dbReference type="RefSeq" id="YP_010776351.1">
    <property type="nucleotide sequence ID" value="NC_075034.1"/>
</dbReference>
<dbReference type="PANTHER" id="PTHR31212">
    <property type="entry name" value="ALPHA-KETOGLUTARATE-DEPENDENT DIOXYGENASE ALKB HOMOLOG 3"/>
    <property type="match status" value="1"/>
</dbReference>
<dbReference type="GeneID" id="80512962"/>
<dbReference type="InterPro" id="IPR032854">
    <property type="entry name" value="ALKBH3"/>
</dbReference>
<dbReference type="InterPro" id="IPR027450">
    <property type="entry name" value="AlkB-like"/>
</dbReference>
<keyword evidence="3" id="KW-1185">Reference proteome</keyword>
<dbReference type="InterPro" id="IPR005123">
    <property type="entry name" value="Oxoglu/Fe-dep_dioxygenase_dom"/>
</dbReference>
<accession>A0A167REQ1</accession>
<feature type="domain" description="Fe2OG dioxygenase" evidence="1">
    <location>
        <begin position="96"/>
        <end position="194"/>
    </location>
</feature>
<dbReference type="GO" id="GO:0051213">
    <property type="term" value="F:dioxygenase activity"/>
    <property type="evidence" value="ECO:0007669"/>
    <property type="project" value="UniProtKB-KW"/>
</dbReference>
<dbReference type="EMBL" id="KU877344">
    <property type="protein sequence ID" value="ANB50600.1"/>
    <property type="molecule type" value="Genomic_DNA"/>
</dbReference>
<dbReference type="KEGG" id="vg:80512962"/>
<dbReference type="SUPFAM" id="SSF51197">
    <property type="entry name" value="Clavaminate synthase-like"/>
    <property type="match status" value="1"/>
</dbReference>
<dbReference type="PANTHER" id="PTHR31212:SF4">
    <property type="entry name" value="ALPHA-KETOGLUTARATE-DEPENDENT DIOXYGENASE ALKB HOMOLOG 3"/>
    <property type="match status" value="1"/>
</dbReference>
<evidence type="ECO:0000313" key="2">
    <source>
        <dbReference type="EMBL" id="ANB50600.1"/>
    </source>
</evidence>
<name>A0A167REQ1_9VIRU</name>
<keyword evidence="2" id="KW-0223">Dioxygenase</keyword>
<organism evidence="2 3">
    <name type="scientific">Powai lake megavirus</name>
    <dbReference type="NCBI Taxonomy" id="1842663"/>
    <lineage>
        <taxon>Viruses</taxon>
        <taxon>Varidnaviria</taxon>
        <taxon>Bamfordvirae</taxon>
        <taxon>Nucleocytoviricota</taxon>
        <taxon>Megaviricetes</taxon>
        <taxon>Imitervirales</taxon>
        <taxon>Mimiviridae</taxon>
        <taxon>Megamimivirinae</taxon>
        <taxon>Megavirus</taxon>
        <taxon>Megavirus powaiense</taxon>
    </lineage>
</organism>
<dbReference type="GO" id="GO:0006307">
    <property type="term" value="P:DNA alkylation repair"/>
    <property type="evidence" value="ECO:0007669"/>
    <property type="project" value="InterPro"/>
</dbReference>
<dbReference type="PROSITE" id="PS51471">
    <property type="entry name" value="FE2OG_OXY"/>
    <property type="match status" value="1"/>
</dbReference>
<keyword evidence="2" id="KW-0560">Oxidoreductase</keyword>
<protein>
    <submittedName>
        <fullName evidence="2">Putative Fe2OG dioxygenase</fullName>
    </submittedName>
</protein>
<reference evidence="2 3" key="1">
    <citation type="journal article" date="2016" name="Genome Announc.">
        <title>Complete Genome Sequence of a New Megavirus Family Member Isolated from an Inland Water Lake for the First Time in India.</title>
        <authorList>
            <person name="Chatterjee A."/>
            <person name="Ali F."/>
            <person name="Bange D."/>
            <person name="Kondabagil K."/>
        </authorList>
    </citation>
    <scope>NUCLEOTIDE SEQUENCE [LARGE SCALE GENOMIC DNA]</scope>
    <source>
        <strain evidence="2">1</strain>
    </source>
</reference>